<gene>
    <name evidence="1" type="ORF">VNO80_13497</name>
</gene>
<evidence type="ECO:0000313" key="2">
    <source>
        <dbReference type="Proteomes" id="UP001374584"/>
    </source>
</evidence>
<evidence type="ECO:0000313" key="1">
    <source>
        <dbReference type="EMBL" id="KAK7364755.1"/>
    </source>
</evidence>
<dbReference type="AlphaFoldDB" id="A0AAN9N130"/>
<accession>A0AAN9N130</accession>
<dbReference type="PANTHER" id="PTHR33645">
    <property type="entry name" value="AMINOPEPTIDASE (DUF3754)"/>
    <property type="match status" value="1"/>
</dbReference>
<dbReference type="EMBL" id="JAYMYR010000005">
    <property type="protein sequence ID" value="KAK7364755.1"/>
    <property type="molecule type" value="Genomic_DNA"/>
</dbReference>
<sequence>MARSGWEGMVQSQKKELIRIERESVIPVLKPHLIMTLANLIKHTADRVEFLKLCKRIEYTIRAWYLLQFEDMMQIYSLFDPVSGSQKLERQKLPSEEIDVLEQNFLTYLFEVMRKSNFKIATQEEIDIALSGQYLLNLPITVNESKLDKCVLKKYFETHPQDNLPDFYDKYIIFRRGIGIDRTTDFFIMEKVDMLIARFWLYILRLTRLEKFFFGKLKGSQTKDPKKDDELESEDYQDDIYERIRLEKMPLRIGSLLNKNTIQEPTFDRIIVVYRPASSKSKKERAIYVKHFKNIPMADMEIVLPEKKNPGLTPMDWVKFLGSAVVGLAAVGSSLNVDTADLRVIGAILSTVIGYFVKTYFTFQQNLVQYQNLITQSMYDKQLDSGKGTLLHLCDDVIQQEVKEVIISFFILMEQGKANRQELDQWCEDLIREEFGERCNFDVDDAVQKLEKLGIVTKDIINRYQCVGLKRANEIIGTTTEELVLKARQGNTSP</sequence>
<keyword evidence="2" id="KW-1185">Reference proteome</keyword>
<comment type="caution">
    <text evidence="1">The sequence shown here is derived from an EMBL/GenBank/DDBJ whole genome shotgun (WGS) entry which is preliminary data.</text>
</comment>
<dbReference type="InterPro" id="IPR022227">
    <property type="entry name" value="DUF3754"/>
</dbReference>
<reference evidence="1 2" key="1">
    <citation type="submission" date="2024-01" db="EMBL/GenBank/DDBJ databases">
        <title>The genomes of 5 underutilized Papilionoideae crops provide insights into root nodulation and disease resistanc.</title>
        <authorList>
            <person name="Jiang F."/>
        </authorList>
    </citation>
    <scope>NUCLEOTIDE SEQUENCE [LARGE SCALE GENOMIC DNA]</scope>
    <source>
        <strain evidence="1">JINMINGXINNONG_FW02</strain>
        <tissue evidence="1">Leaves</tissue>
    </source>
</reference>
<name>A0AAN9N130_PHACN</name>
<dbReference type="PANTHER" id="PTHR33645:SF10">
    <property type="entry name" value="AMINOPEPTIDASE"/>
    <property type="match status" value="1"/>
</dbReference>
<protein>
    <recommendedName>
        <fullName evidence="3">Aminopeptidase</fullName>
    </recommendedName>
</protein>
<dbReference type="Proteomes" id="UP001374584">
    <property type="component" value="Unassembled WGS sequence"/>
</dbReference>
<evidence type="ECO:0008006" key="3">
    <source>
        <dbReference type="Google" id="ProtNLM"/>
    </source>
</evidence>
<organism evidence="1 2">
    <name type="scientific">Phaseolus coccineus</name>
    <name type="common">Scarlet runner bean</name>
    <name type="synonym">Phaseolus multiflorus</name>
    <dbReference type="NCBI Taxonomy" id="3886"/>
    <lineage>
        <taxon>Eukaryota</taxon>
        <taxon>Viridiplantae</taxon>
        <taxon>Streptophyta</taxon>
        <taxon>Embryophyta</taxon>
        <taxon>Tracheophyta</taxon>
        <taxon>Spermatophyta</taxon>
        <taxon>Magnoliopsida</taxon>
        <taxon>eudicotyledons</taxon>
        <taxon>Gunneridae</taxon>
        <taxon>Pentapetalae</taxon>
        <taxon>rosids</taxon>
        <taxon>fabids</taxon>
        <taxon>Fabales</taxon>
        <taxon>Fabaceae</taxon>
        <taxon>Papilionoideae</taxon>
        <taxon>50 kb inversion clade</taxon>
        <taxon>NPAAA clade</taxon>
        <taxon>indigoferoid/millettioid clade</taxon>
        <taxon>Phaseoleae</taxon>
        <taxon>Phaseolus</taxon>
    </lineage>
</organism>
<proteinExistence type="predicted"/>
<dbReference type="Pfam" id="PF12576">
    <property type="entry name" value="DUF3754"/>
    <property type="match status" value="1"/>
</dbReference>